<dbReference type="PANTHER" id="PTHR23053">
    <property type="entry name" value="DLEC1 DELETED IN LUNG AND ESOPHAGEAL CANCER 1"/>
    <property type="match status" value="1"/>
</dbReference>
<evidence type="ECO:0000256" key="1">
    <source>
        <dbReference type="ARBA" id="ARBA00004138"/>
    </source>
</evidence>
<feature type="compositionally biased region" description="Low complexity" evidence="6">
    <location>
        <begin position="2860"/>
        <end position="2888"/>
    </location>
</feature>
<dbReference type="Gene3D" id="2.60.40.10">
    <property type="entry name" value="Immunoglobulins"/>
    <property type="match status" value="18"/>
</dbReference>
<dbReference type="GO" id="GO:0005930">
    <property type="term" value="C:axoneme"/>
    <property type="evidence" value="ECO:0007669"/>
    <property type="project" value="TreeGrafter"/>
</dbReference>
<evidence type="ECO:0000256" key="4">
    <source>
        <dbReference type="ARBA" id="ARBA00023069"/>
    </source>
</evidence>
<dbReference type="GO" id="GO:0003341">
    <property type="term" value="P:cilium movement"/>
    <property type="evidence" value="ECO:0007669"/>
    <property type="project" value="TreeGrafter"/>
</dbReference>
<gene>
    <name evidence="8" type="ORF">TRFO_11642</name>
</gene>
<keyword evidence="5" id="KW-0966">Cell projection</keyword>
<feature type="region of interest" description="Disordered" evidence="6">
    <location>
        <begin position="2329"/>
        <end position="2358"/>
    </location>
</feature>
<dbReference type="InterPro" id="IPR027417">
    <property type="entry name" value="P-loop_NTPase"/>
</dbReference>
<dbReference type="Pfam" id="PF24291">
    <property type="entry name" value="Ig_CFAP65"/>
    <property type="match status" value="1"/>
</dbReference>
<dbReference type="InterPro" id="IPR013783">
    <property type="entry name" value="Ig-like_fold"/>
</dbReference>
<dbReference type="OrthoDB" id="442692at2759"/>
<dbReference type="GO" id="GO:1904158">
    <property type="term" value="P:axonemal central apparatus assembly"/>
    <property type="evidence" value="ECO:0007669"/>
    <property type="project" value="TreeGrafter"/>
</dbReference>
<keyword evidence="9" id="KW-1185">Reference proteome</keyword>
<evidence type="ECO:0000256" key="5">
    <source>
        <dbReference type="ARBA" id="ARBA00023273"/>
    </source>
</evidence>
<feature type="compositionally biased region" description="Low complexity" evidence="6">
    <location>
        <begin position="2341"/>
        <end position="2350"/>
    </location>
</feature>
<dbReference type="VEuPathDB" id="TrichDB:TRFO_11642"/>
<dbReference type="Pfam" id="PF22544">
    <property type="entry name" value="HYDIN_VesB_CFA65-like_Ig"/>
    <property type="match status" value="3"/>
</dbReference>
<dbReference type="InterPro" id="IPR033305">
    <property type="entry name" value="Hydin-like"/>
</dbReference>
<feature type="domain" description="MSP" evidence="7">
    <location>
        <begin position="839"/>
        <end position="967"/>
    </location>
</feature>
<evidence type="ECO:0000313" key="8">
    <source>
        <dbReference type="EMBL" id="OHS93646.1"/>
    </source>
</evidence>
<dbReference type="PANTHER" id="PTHR23053:SF0">
    <property type="entry name" value="HYDROCEPHALUS-INDUCING PROTEIN HOMOLOG"/>
    <property type="match status" value="1"/>
</dbReference>
<sequence length="3200" mass="360417">MLKTRRIEPESLIFPPTYINNSSRLVIKIVNESDSILRGEWRKFPNQLDEKTFQSTLDINDPSMREKYSRSLFFHSDTFEIEPIQFEIWPRRFQQMIVTFHPKKAGDYIQTAYFYDEDFDENINLYLDSEIPLKSGRNTKIKNYTQKAINDSIEQSSENQTRFAFVMKGNALPPTAQFNVQQINAGHILLDSIFEYRVNLENIGKVGVNYHIDPSPCNFITFTPDNGSIIAECSTPIIVRLLANHVGQFNETFTFSIDGYDDSNENWNKLKPKITISGKVLGPSFKINKQKVDFGLVSFGFLYTETFEIINESQIPFEYSLSFAADGSFECREFNVIPGSGTIPKYGKQKINVEFIPTRIQDYNVKLNLSAPKFDGLLMSMDITAKCICPEISIKNSVIELGEIFIGRRYESSVCLVDETDFPAKFEFIDAGDVSALEASVEFLKPRGIIGAHHYENFPFAVTPLQLGHLKFVRYIRISGSDLPSLPFTVTALCRGPNIKLSATEISFGQINVLEDSMKEVTIFNDSLISSHYVATFASDNYAFDIDPVEDDIAAGETKTIRIFANLNDVGLFKSRLILTFQHLKPFTVELKAKGFGSTLVPSIDMDKIDYGYVFIGQPAIVQFSVENRGRRAQEIRWSIPKAKNEEKSPVLKRIEPDSVTIGKGEIANFSIIVESKKPASFSFIPQCHYTLNRQRTDLFHPLVEGKFIQPMIEFGEKSMNFLYIHDVTQEEQISSHISTNSAISPTKSLLSPIIQQNTIQNLSALPLEIAAICPNYFTISPIEFFLNPNETEHFEVIFDPSFKTTFASEIFDSQIKFIFKNSPQFYNMKIHTEMIFPNLLFEPSTSIDFGILMIHTEDTQHIEVTNTSETHADFYWELQTANDERIFDIYPIRGRIDPGDSIDIHITFFAGEGVKVNGCSNFSCTAICHVIGGPEYAIQLTGSSAAIDYSISPKSIDFGKIDYSTPLTGNFSLNNTSEVPINFKVKIPRGCDFKMLNIIPKSGQIGIKETVEFTLNAICGVPKPIRTSFFVEIGHYDDVQIDLSAECFFPQLKTNLPRLKEEDATTEYLNKHTNSFSTKSIDDSDKLMDDEYRAEKMLMIEKYTNQRKLNISPSIFSQLKMSTKLSNVKRFEGFALSSFVVDFGQLILGETKSLTYEITSITPFPISFEVLVNSLNGTGFSIQPSSFRDVPPNETLQITFSFDTSKRKKENLGKFNYKIPLVFKEDYGYMININANIIMPSLVFSKNHFDFETTTLGQTRVQTLQLQNLNDVACEFKIEPAQFTNVLQRNKAPSKKSIFKATPTQGILPPSSFVNIDISFSPQDEKNYLMQFPINIKHNSNTFYVSLKGNGVQMKLFFEPNSITFPPIREFSEPSQMSVDLINPGKYPIDVFSPQFDFQLFLNSLKLKNQKELKQEVNRNKIFQNDSILFSSGTKVSKFSLCIIVHGPPKSGRTSVSQAISRYLDNIPIISLQALWESIPHNSPADNYIQAFNQTINQKEYRKGFIIDGLDVFPETNEGESFLIHFLKQKNTQEELQNNPFTVLSHNNLTANEISLNYVLQGLEGHYVFHIALNANETALAQHQATNDHEEVKKKVTDIKQLMDKLFNMSEEDYNSLTDEQKKDVDEKRENYRKYLITHGDDLADFNLNSPSNTSKGNSHKDKAKKTRSKASLPSDPFLLAVMMFQYTFGRICEKVHDGNNFISLDITMNESENSIISGNSLLVDATIPIDDVMKEIYQFLPDTSNLKEKAFIQLIPKPRLVLPDDSLIGSPVLQDMPVNFKIISDQLPGEIPYELPPTKKIIKLIPKPCDDSLQQDVNEIEYTEEEEEIHEEIDITNYTKRWHIEANSRITLNLQFSANNAQKYTSNLLFGICDCRNDIFKLPVQGFCEQPDIDRNPKALFGKVVNTPDPKTLFSYVLSEKAFRFGALLITKEKLGRNVSALYKQDVNLVNKSSFPAEVTVLLAECGSKSVWTFENVIHNSKEHSLSTSASISSNNSSSSNSMVINPHETKTVKIGFNPNSVDRFHNTMSIFIKDNPEPIIIPIIGDGCCPVMEVSKTSLDFEKLLLKQVRTMKFEIKNTGKITACWRIKGGNNLGNCFTISQTEGMLYSTKSTPIEITFTSTKPVSVKKSLQIDILDQNKTRTFASQHVNVSAEAFDVAFEFTFPKNLSHLSFGSVKVGHVNQLTCFLKNKGRYPANYNITTGKGQIKNLISIDLPSGTIPPGDKGINITFSLKSIQTQKLSNAKGLNLHIFDSVSNEETASIPIPVSFESLYSKFSFEPENCLVSFGATSLNTTITKELTIFNNGVFPFDFELIPKIEVAPPDTGRRGFLRGKGNKKNQQQVSQMQRKQKKSNGKEFSIGHFTVTVSAGTIQPNSSVVIPIAFNSSTDGDFENNIIAKISDAPPINANPITALVTEVNENNEGVPILLSANCIVPGIMNNDFEKIFPNQHLCLRYDIAKIEMTAFLEDEQVFHFMPLVLKEETVIDVILVNPFPISCSADITIKSREKGNSSHFPFEISEKSVSIEPNSDYPLKLRFCPTSSGKFSGTFEAIVRGGTDPKTKTLKFGLEGAGALPSVTLYPQSEMTRSRSTIVNFGRTLVGLKKEKSIYILNDGLIPAYVTVKSSGKNTVENDFEMSLPGCENEEFVLSPGHKQALNVNYAPQALKKGQFHITIDVKDNSSAAISLTYIGEGFSEDVIFEGNSGSDDTDIIFKDNVVGQRQQVSFMMHNVSSNDIRFAWFNTNDFTFSPRIGHLRSHTRKEITTSFLTEKPIKLDSFKASCQWSKIEYTSMKNSNTNNKNSNLANKSNSGSNSSDNDNDVPDWDDSMQIVSFMQRNMLIPSLAQPSAPSETRSRNKTSTATLSSNTNSNINSITTRNRTNSTKNPPLPEIDLTETSVVFQSAKGPEFDLIKVVEIKPEPLFEVIPGKLKDLILRIDAISDHIKYEIDANEIEFAPTMMFETRISTVTIKNTCQIRFDYTWDTSVFGSMHTNYASSHKSPFSVAPCSGYIEPGESTTFKVMFSPEEVDDFTSHLVCDIPYLSAMPRPEIYVTGISRRPICHFNLETSDYLSAGRRHPDYTETLPEGVKVIELFSKGIGQKTTKKFEIINTTETPYEILWERKSDFCNTHTLQLKNTALCEPINCETPRTMISSGKRHIATFSYVPGSVKTIESLWEFKIPEYGVHIPLLIVGRIMPH</sequence>
<keyword evidence="4" id="KW-0969">Cilium</keyword>
<evidence type="ECO:0000313" key="9">
    <source>
        <dbReference type="Proteomes" id="UP000179807"/>
    </source>
</evidence>
<evidence type="ECO:0000256" key="2">
    <source>
        <dbReference type="ARBA" id="ARBA00004496"/>
    </source>
</evidence>
<dbReference type="InterPro" id="IPR056305">
    <property type="entry name" value="Ig_CFAP65_10th"/>
</dbReference>
<keyword evidence="3" id="KW-0963">Cytoplasm</keyword>
<dbReference type="InterPro" id="IPR000535">
    <property type="entry name" value="MSP_dom"/>
</dbReference>
<dbReference type="RefSeq" id="XP_068346783.1">
    <property type="nucleotide sequence ID" value="XM_068496151.1"/>
</dbReference>
<feature type="region of interest" description="Disordered" evidence="6">
    <location>
        <begin position="2846"/>
        <end position="2893"/>
    </location>
</feature>
<name>A0A1J4J2H8_9EUKA</name>
<dbReference type="PROSITE" id="PS50202">
    <property type="entry name" value="MSP"/>
    <property type="match status" value="1"/>
</dbReference>
<feature type="compositionally biased region" description="Low complexity" evidence="6">
    <location>
        <begin position="2796"/>
        <end position="2819"/>
    </location>
</feature>
<protein>
    <recommendedName>
        <fullName evidence="7">MSP domain-containing protein</fullName>
    </recommendedName>
</protein>
<evidence type="ECO:0000256" key="3">
    <source>
        <dbReference type="ARBA" id="ARBA00022490"/>
    </source>
</evidence>
<feature type="region of interest" description="Disordered" evidence="6">
    <location>
        <begin position="2796"/>
        <end position="2828"/>
    </location>
</feature>
<proteinExistence type="predicted"/>
<dbReference type="Gene3D" id="3.40.50.300">
    <property type="entry name" value="P-loop containing nucleotide triphosphate hydrolases"/>
    <property type="match status" value="1"/>
</dbReference>
<feature type="compositionally biased region" description="Polar residues" evidence="6">
    <location>
        <begin position="1648"/>
        <end position="1658"/>
    </location>
</feature>
<accession>A0A1J4J2H8</accession>
<comment type="subcellular location">
    <subcellularLocation>
        <location evidence="1">Cell projection</location>
        <location evidence="1">Cilium</location>
    </subcellularLocation>
    <subcellularLocation>
        <location evidence="2">Cytoplasm</location>
    </subcellularLocation>
</comment>
<reference evidence="8" key="1">
    <citation type="submission" date="2016-10" db="EMBL/GenBank/DDBJ databases">
        <authorList>
            <person name="Benchimol M."/>
            <person name="Almeida L.G."/>
            <person name="Vasconcelos A.T."/>
            <person name="Perreira-Neves A."/>
            <person name="Rosa I.A."/>
            <person name="Tasca T."/>
            <person name="Bogo M.R."/>
            <person name="de Souza W."/>
        </authorList>
    </citation>
    <scope>NUCLEOTIDE SEQUENCE [LARGE SCALE GENOMIC DNA]</scope>
    <source>
        <strain evidence="8">K</strain>
    </source>
</reference>
<feature type="region of interest" description="Disordered" evidence="6">
    <location>
        <begin position="1648"/>
        <end position="1671"/>
    </location>
</feature>
<dbReference type="SUPFAM" id="SSF52540">
    <property type="entry name" value="P-loop containing nucleoside triphosphate hydrolases"/>
    <property type="match status" value="1"/>
</dbReference>
<comment type="caution">
    <text evidence="8">The sequence shown here is derived from an EMBL/GenBank/DDBJ whole genome shotgun (WGS) entry which is preliminary data.</text>
</comment>
<evidence type="ECO:0000259" key="7">
    <source>
        <dbReference type="PROSITE" id="PS50202"/>
    </source>
</evidence>
<dbReference type="Proteomes" id="UP000179807">
    <property type="component" value="Unassembled WGS sequence"/>
</dbReference>
<dbReference type="GeneID" id="94830855"/>
<evidence type="ECO:0000256" key="6">
    <source>
        <dbReference type="SAM" id="MobiDB-lite"/>
    </source>
</evidence>
<dbReference type="InterPro" id="IPR053879">
    <property type="entry name" value="HYDIN_VesB_CFA65-like_Ig"/>
</dbReference>
<dbReference type="EMBL" id="MLAK01001382">
    <property type="protein sequence ID" value="OHS93646.1"/>
    <property type="molecule type" value="Genomic_DNA"/>
</dbReference>
<organism evidence="8 9">
    <name type="scientific">Tritrichomonas foetus</name>
    <dbReference type="NCBI Taxonomy" id="1144522"/>
    <lineage>
        <taxon>Eukaryota</taxon>
        <taxon>Metamonada</taxon>
        <taxon>Parabasalia</taxon>
        <taxon>Tritrichomonadida</taxon>
        <taxon>Tritrichomonadidae</taxon>
        <taxon>Tritrichomonas</taxon>
    </lineage>
</organism>